<keyword evidence="2" id="KW-1185">Reference proteome</keyword>
<accession>A0ABM9SNS3</accession>
<dbReference type="EMBL" id="CQEH01000001">
    <property type="protein sequence ID" value="CNK49026.1"/>
    <property type="molecule type" value="Genomic_DNA"/>
</dbReference>
<protein>
    <recommendedName>
        <fullName evidence="3">Phage-like protein</fullName>
    </recommendedName>
</protein>
<name>A0ABM9SNS3_YERAL</name>
<organism evidence="1 2">
    <name type="scientific">Yersinia aldovae</name>
    <dbReference type="NCBI Taxonomy" id="29483"/>
    <lineage>
        <taxon>Bacteria</taxon>
        <taxon>Pseudomonadati</taxon>
        <taxon>Pseudomonadota</taxon>
        <taxon>Gammaproteobacteria</taxon>
        <taxon>Enterobacterales</taxon>
        <taxon>Yersiniaceae</taxon>
        <taxon>Yersinia</taxon>
    </lineage>
</organism>
<sequence length="66" mass="7333">MGGGMFKWRTGSAKSKVESEYTNNMKVVGNGGVYISTEELAVLPEVKRMQRLAEEIVKRDRATIKG</sequence>
<reference evidence="1 2" key="1">
    <citation type="submission" date="2015-03" db="EMBL/GenBank/DDBJ databases">
        <authorList>
            <consortium name="Pathogen Informatics"/>
            <person name="Murphy D."/>
        </authorList>
    </citation>
    <scope>NUCLEOTIDE SEQUENCE [LARGE SCALE GENOMIC DNA]</scope>
    <source>
        <strain evidence="1 2">IP08791</strain>
    </source>
</reference>
<gene>
    <name evidence="1" type="ORF">ERS137966_00403</name>
</gene>
<evidence type="ECO:0000313" key="1">
    <source>
        <dbReference type="EMBL" id="CNK49026.1"/>
    </source>
</evidence>
<evidence type="ECO:0008006" key="3">
    <source>
        <dbReference type="Google" id="ProtNLM"/>
    </source>
</evidence>
<dbReference type="Proteomes" id="UP000038647">
    <property type="component" value="Unassembled WGS sequence"/>
</dbReference>
<evidence type="ECO:0000313" key="2">
    <source>
        <dbReference type="Proteomes" id="UP000038647"/>
    </source>
</evidence>
<proteinExistence type="predicted"/>
<comment type="caution">
    <text evidence="1">The sequence shown here is derived from an EMBL/GenBank/DDBJ whole genome shotgun (WGS) entry which is preliminary data.</text>
</comment>